<reference evidence="1" key="2">
    <citation type="submission" date="2017-06" db="EMBL/GenBank/DDBJ databases">
        <title>WGS assembly of Brachypodium distachyon.</title>
        <authorList>
            <consortium name="The International Brachypodium Initiative"/>
            <person name="Lucas S."/>
            <person name="Harmon-Smith M."/>
            <person name="Lail K."/>
            <person name="Tice H."/>
            <person name="Grimwood J."/>
            <person name="Bruce D."/>
            <person name="Barry K."/>
            <person name="Shu S."/>
            <person name="Lindquist E."/>
            <person name="Wang M."/>
            <person name="Pitluck S."/>
            <person name="Vogel J.P."/>
            <person name="Garvin D.F."/>
            <person name="Mockler T.C."/>
            <person name="Schmutz J."/>
            <person name="Rokhsar D."/>
            <person name="Bevan M.W."/>
        </authorList>
    </citation>
    <scope>NUCLEOTIDE SEQUENCE</scope>
    <source>
        <strain evidence="1">Bd21</strain>
    </source>
</reference>
<dbReference type="InParanoid" id="A0A2K2CP49"/>
<gene>
    <name evidence="1" type="ORF">BRADI_4g21098v3</name>
</gene>
<dbReference type="EMBL" id="CM000883">
    <property type="protein sequence ID" value="PNT63795.1"/>
    <property type="molecule type" value="Genomic_DNA"/>
</dbReference>
<keyword evidence="3" id="KW-1185">Reference proteome</keyword>
<dbReference type="Proteomes" id="UP000008810">
    <property type="component" value="Chromosome 4"/>
</dbReference>
<name>A0A2K2CP49_BRADI</name>
<dbReference type="EnsemblPlants" id="PNT63795">
    <property type="protein sequence ID" value="PNT63795"/>
    <property type="gene ID" value="BRADI_4g21098v3"/>
</dbReference>
<protein>
    <submittedName>
        <fullName evidence="1 2">Uncharacterized protein</fullName>
    </submittedName>
</protein>
<reference evidence="2" key="3">
    <citation type="submission" date="2018-08" db="UniProtKB">
        <authorList>
            <consortium name="EnsemblPlants"/>
        </authorList>
    </citation>
    <scope>IDENTIFICATION</scope>
    <source>
        <strain evidence="2">cv. Bd21</strain>
    </source>
</reference>
<reference evidence="1 2" key="1">
    <citation type="journal article" date="2010" name="Nature">
        <title>Genome sequencing and analysis of the model grass Brachypodium distachyon.</title>
        <authorList>
            <consortium name="International Brachypodium Initiative"/>
        </authorList>
    </citation>
    <scope>NUCLEOTIDE SEQUENCE [LARGE SCALE GENOMIC DNA]</scope>
    <source>
        <strain evidence="1 2">Bd21</strain>
    </source>
</reference>
<dbReference type="Gramene" id="PNT63795">
    <property type="protein sequence ID" value="PNT63795"/>
    <property type="gene ID" value="BRADI_4g21098v3"/>
</dbReference>
<evidence type="ECO:0000313" key="2">
    <source>
        <dbReference type="EnsemblPlants" id="PNT63795"/>
    </source>
</evidence>
<proteinExistence type="predicted"/>
<sequence>MNSFLAGLCHRCGQSVIGARVDRPSTPTPCADGLQLLMTSPDFSSSSPFSPACRYRRDFSR</sequence>
<organism evidence="1">
    <name type="scientific">Brachypodium distachyon</name>
    <name type="common">Purple false brome</name>
    <name type="synonym">Trachynia distachya</name>
    <dbReference type="NCBI Taxonomy" id="15368"/>
    <lineage>
        <taxon>Eukaryota</taxon>
        <taxon>Viridiplantae</taxon>
        <taxon>Streptophyta</taxon>
        <taxon>Embryophyta</taxon>
        <taxon>Tracheophyta</taxon>
        <taxon>Spermatophyta</taxon>
        <taxon>Magnoliopsida</taxon>
        <taxon>Liliopsida</taxon>
        <taxon>Poales</taxon>
        <taxon>Poaceae</taxon>
        <taxon>BOP clade</taxon>
        <taxon>Pooideae</taxon>
        <taxon>Stipodae</taxon>
        <taxon>Brachypodieae</taxon>
        <taxon>Brachypodium</taxon>
    </lineage>
</organism>
<evidence type="ECO:0000313" key="3">
    <source>
        <dbReference type="Proteomes" id="UP000008810"/>
    </source>
</evidence>
<evidence type="ECO:0000313" key="1">
    <source>
        <dbReference type="EMBL" id="PNT63795.1"/>
    </source>
</evidence>
<dbReference type="AlphaFoldDB" id="A0A2K2CP49"/>
<accession>A0A2K2CP49</accession>